<feature type="domain" description="ABC3 transporter permease C-terminal" evidence="8">
    <location>
        <begin position="282"/>
        <end position="394"/>
    </location>
</feature>
<dbReference type="GO" id="GO:0005886">
    <property type="term" value="C:plasma membrane"/>
    <property type="evidence" value="ECO:0007669"/>
    <property type="project" value="UniProtKB-SubCell"/>
</dbReference>
<dbReference type="PATRIC" id="fig|270498.16.peg.2324"/>
<evidence type="ECO:0000259" key="9">
    <source>
        <dbReference type="Pfam" id="PF12704"/>
    </source>
</evidence>
<feature type="transmembrane region" description="Helical" evidence="7">
    <location>
        <begin position="278"/>
        <end position="303"/>
    </location>
</feature>
<organism evidence="10 11">
    <name type="scientific">Christensenella hongkongensis</name>
    <dbReference type="NCBI Taxonomy" id="270498"/>
    <lineage>
        <taxon>Bacteria</taxon>
        <taxon>Bacillati</taxon>
        <taxon>Bacillota</taxon>
        <taxon>Clostridia</taxon>
        <taxon>Christensenellales</taxon>
        <taxon>Christensenellaceae</taxon>
        <taxon>Christensenella</taxon>
    </lineage>
</organism>
<dbReference type="EMBL" id="LAYJ01000123">
    <property type="protein sequence ID" value="KKI49760.1"/>
    <property type="molecule type" value="Genomic_DNA"/>
</dbReference>
<feature type="transmembrane region" description="Helical" evidence="7">
    <location>
        <begin position="323"/>
        <end position="348"/>
    </location>
</feature>
<dbReference type="Pfam" id="PF02687">
    <property type="entry name" value="FtsX"/>
    <property type="match status" value="1"/>
</dbReference>
<dbReference type="AlphaFoldDB" id="A0A0M2NHL2"/>
<dbReference type="RefSeq" id="WP_046444573.1">
    <property type="nucleotide sequence ID" value="NZ_LAYJ01000123.1"/>
</dbReference>
<evidence type="ECO:0000256" key="4">
    <source>
        <dbReference type="ARBA" id="ARBA00022989"/>
    </source>
</evidence>
<sequence length="401" mass="43484">MRLIETLRIVWINLMQNKFKVLLTSLGIIVGAVTIVMVIAIGKGGEAEIAGQFKGLSAETIYVNPDYGKMFGSDMDMSAIPKLTLENMQQMLDENSYLQDITLRASYYAEAVINGQKASSQITGVLENYEKINSLAVAQGVNISDADVENEARVAVIGDGLAQKYFKGPEDAIGKSIKVGEQQYKIIGVLERKGDGMQGVNPDDTIFIPFSTGERFLGDDYTIPQIVAMADNIGHVQAAMKQMQGTLDYILEDGSAYMLEDAGSRIDAAMESARTMNVLLISVATIVFIVGGIGIMNVLFVSVKERTREIGILKALGSSKKDIMTQFLLESVIISLFGGLVGVALSYACMPLMDYTDIPVLPSIDGQVIALLFAVVTGTLFGFYPAYKASRLKPIDALNYE</sequence>
<evidence type="ECO:0000313" key="11">
    <source>
        <dbReference type="Proteomes" id="UP000034076"/>
    </source>
</evidence>
<evidence type="ECO:0000256" key="1">
    <source>
        <dbReference type="ARBA" id="ARBA00004651"/>
    </source>
</evidence>
<dbReference type="OrthoDB" id="9770036at2"/>
<dbReference type="GO" id="GO:0005524">
    <property type="term" value="F:ATP binding"/>
    <property type="evidence" value="ECO:0007669"/>
    <property type="project" value="UniProtKB-KW"/>
</dbReference>
<keyword evidence="5 7" id="KW-0472">Membrane</keyword>
<accession>A0A0M2NHL2</accession>
<keyword evidence="4 7" id="KW-1133">Transmembrane helix</keyword>
<dbReference type="GO" id="GO:0016787">
    <property type="term" value="F:hydrolase activity"/>
    <property type="evidence" value="ECO:0007669"/>
    <property type="project" value="UniProtKB-KW"/>
</dbReference>
<comment type="similarity">
    <text evidence="6">Belongs to the ABC-4 integral membrane protein family.</text>
</comment>
<dbReference type="InterPro" id="IPR025857">
    <property type="entry name" value="MacB_PCD"/>
</dbReference>
<evidence type="ECO:0000256" key="3">
    <source>
        <dbReference type="ARBA" id="ARBA00022692"/>
    </source>
</evidence>
<evidence type="ECO:0000256" key="2">
    <source>
        <dbReference type="ARBA" id="ARBA00022475"/>
    </source>
</evidence>
<dbReference type="InterPro" id="IPR003838">
    <property type="entry name" value="ABC3_permease_C"/>
</dbReference>
<dbReference type="Proteomes" id="UP000034076">
    <property type="component" value="Unassembled WGS sequence"/>
</dbReference>
<evidence type="ECO:0000259" key="8">
    <source>
        <dbReference type="Pfam" id="PF02687"/>
    </source>
</evidence>
<evidence type="ECO:0000256" key="5">
    <source>
        <dbReference type="ARBA" id="ARBA00023136"/>
    </source>
</evidence>
<gene>
    <name evidence="10" type="ORF">CHK_2781</name>
</gene>
<feature type="domain" description="MacB-like periplasmic core" evidence="9">
    <location>
        <begin position="22"/>
        <end position="244"/>
    </location>
</feature>
<keyword evidence="2" id="KW-1003">Cell membrane</keyword>
<keyword evidence="11" id="KW-1185">Reference proteome</keyword>
<feature type="transmembrane region" description="Helical" evidence="7">
    <location>
        <begin position="21"/>
        <end position="42"/>
    </location>
</feature>
<dbReference type="InterPro" id="IPR050250">
    <property type="entry name" value="Macrolide_Exporter_MacB"/>
</dbReference>
<evidence type="ECO:0000256" key="6">
    <source>
        <dbReference type="ARBA" id="ARBA00038076"/>
    </source>
</evidence>
<evidence type="ECO:0000256" key="7">
    <source>
        <dbReference type="SAM" id="Phobius"/>
    </source>
</evidence>
<keyword evidence="10" id="KW-0378">Hydrolase</keyword>
<keyword evidence="3 7" id="KW-0812">Transmembrane</keyword>
<dbReference type="GO" id="GO:0022857">
    <property type="term" value="F:transmembrane transporter activity"/>
    <property type="evidence" value="ECO:0007669"/>
    <property type="project" value="TreeGrafter"/>
</dbReference>
<dbReference type="PANTHER" id="PTHR30572">
    <property type="entry name" value="MEMBRANE COMPONENT OF TRANSPORTER-RELATED"/>
    <property type="match status" value="1"/>
</dbReference>
<proteinExistence type="inferred from homology"/>
<evidence type="ECO:0000313" key="10">
    <source>
        <dbReference type="EMBL" id="KKI49760.1"/>
    </source>
</evidence>
<dbReference type="PANTHER" id="PTHR30572:SF4">
    <property type="entry name" value="ABC TRANSPORTER PERMEASE YTRF"/>
    <property type="match status" value="1"/>
</dbReference>
<dbReference type="EC" id="3.6.3.-" evidence="10"/>
<keyword evidence="10" id="KW-0067">ATP-binding</keyword>
<dbReference type="Pfam" id="PF12704">
    <property type="entry name" value="MacB_PCD"/>
    <property type="match status" value="1"/>
</dbReference>
<protein>
    <submittedName>
        <fullName evidence="10">Macrolide export ATP-binding/permease protein MacB</fullName>
        <ecNumber evidence="10">3.6.3.-</ecNumber>
    </submittedName>
</protein>
<feature type="transmembrane region" description="Helical" evidence="7">
    <location>
        <begin position="368"/>
        <end position="387"/>
    </location>
</feature>
<comment type="subcellular location">
    <subcellularLocation>
        <location evidence="1">Cell membrane</location>
        <topology evidence="1">Multi-pass membrane protein</topology>
    </subcellularLocation>
</comment>
<dbReference type="STRING" id="270498.CHK_2781"/>
<name>A0A0M2NHL2_9FIRM</name>
<reference evidence="10 11" key="1">
    <citation type="submission" date="2015-04" db="EMBL/GenBank/DDBJ databases">
        <title>Draft genome sequence of bacteremic isolate Catabacter hongkongensis type strain HKU16T.</title>
        <authorList>
            <person name="Lau S.K."/>
            <person name="Teng J.L."/>
            <person name="Huang Y."/>
            <person name="Curreem S.O."/>
            <person name="Tsui S.K."/>
            <person name="Woo P.C."/>
        </authorList>
    </citation>
    <scope>NUCLEOTIDE SEQUENCE [LARGE SCALE GENOMIC DNA]</scope>
    <source>
        <strain evidence="10 11">HKU16</strain>
    </source>
</reference>
<keyword evidence="10" id="KW-0547">Nucleotide-binding</keyword>
<comment type="caution">
    <text evidence="10">The sequence shown here is derived from an EMBL/GenBank/DDBJ whole genome shotgun (WGS) entry which is preliminary data.</text>
</comment>